<feature type="region of interest" description="Disordered" evidence="1">
    <location>
        <begin position="305"/>
        <end position="327"/>
    </location>
</feature>
<dbReference type="Proteomes" id="UP001597183">
    <property type="component" value="Unassembled WGS sequence"/>
</dbReference>
<evidence type="ECO:0000313" key="4">
    <source>
        <dbReference type="Proteomes" id="UP001597183"/>
    </source>
</evidence>
<sequence length="327" mass="34624">MSDRSTVVHGVAPALAFTGGALAVVGTTLYWARVADPIRVSYVVRLPDLSHVAAPMAVLWVVLLAGGLLVSRGSSVWSSLARLGIMISGTTAGAFVTGLTLFLSEGTEVIAHTGTTDEATKVVVWNAVPDVGLLLYLFGLALVVTGAVFVEIAVNDSFRLRPLPTGGFPLVHRLLLVAGVVLAAVSLTLPWYRTAVGEQVVPWGQITPDMIRDDAQAWLGVYRVGFLACLVITVLALIWRRHAVRLRLVGVIVGTAVLVMLATGYLSVWQKTALPTTFDLVGAGFHLAAGAMLLITVSLTALPARTDTPQQDDEGREPADEQVEETA</sequence>
<dbReference type="EMBL" id="JBHTMK010000066">
    <property type="protein sequence ID" value="MFD1373392.1"/>
    <property type="molecule type" value="Genomic_DNA"/>
</dbReference>
<keyword evidence="4" id="KW-1185">Reference proteome</keyword>
<feature type="transmembrane region" description="Helical" evidence="2">
    <location>
        <begin position="220"/>
        <end position="239"/>
    </location>
</feature>
<keyword evidence="2" id="KW-0812">Transmembrane</keyword>
<feature type="transmembrane region" description="Helical" evidence="2">
    <location>
        <begin position="83"/>
        <end position="103"/>
    </location>
</feature>
<keyword evidence="2" id="KW-1133">Transmembrane helix</keyword>
<feature type="transmembrane region" description="Helical" evidence="2">
    <location>
        <begin position="174"/>
        <end position="192"/>
    </location>
</feature>
<feature type="compositionally biased region" description="Acidic residues" evidence="1">
    <location>
        <begin position="310"/>
        <end position="327"/>
    </location>
</feature>
<reference evidence="4" key="1">
    <citation type="journal article" date="2019" name="Int. J. Syst. Evol. Microbiol.">
        <title>The Global Catalogue of Microorganisms (GCM) 10K type strain sequencing project: providing services to taxonomists for standard genome sequencing and annotation.</title>
        <authorList>
            <consortium name="The Broad Institute Genomics Platform"/>
            <consortium name="The Broad Institute Genome Sequencing Center for Infectious Disease"/>
            <person name="Wu L."/>
            <person name="Ma J."/>
        </authorList>
    </citation>
    <scope>NUCLEOTIDE SEQUENCE [LARGE SCALE GENOMIC DNA]</scope>
    <source>
        <strain evidence="4">CCM 7526</strain>
    </source>
</reference>
<feature type="transmembrane region" description="Helical" evidence="2">
    <location>
        <begin position="280"/>
        <end position="302"/>
    </location>
</feature>
<feature type="transmembrane region" description="Helical" evidence="2">
    <location>
        <begin position="12"/>
        <end position="32"/>
    </location>
</feature>
<feature type="transmembrane region" description="Helical" evidence="2">
    <location>
        <begin position="52"/>
        <end position="71"/>
    </location>
</feature>
<feature type="transmembrane region" description="Helical" evidence="2">
    <location>
        <begin position="246"/>
        <end position="268"/>
    </location>
</feature>
<keyword evidence="2" id="KW-0472">Membrane</keyword>
<dbReference type="RefSeq" id="WP_317795879.1">
    <property type="nucleotide sequence ID" value="NZ_AP028461.1"/>
</dbReference>
<protein>
    <submittedName>
        <fullName evidence="3">Uncharacterized protein</fullName>
    </submittedName>
</protein>
<accession>A0ABW4AUY4</accession>
<proteinExistence type="predicted"/>
<name>A0ABW4AUY4_9ACTN</name>
<feature type="transmembrane region" description="Helical" evidence="2">
    <location>
        <begin position="133"/>
        <end position="154"/>
    </location>
</feature>
<gene>
    <name evidence="3" type="ORF">ACFQ5G_49370</name>
</gene>
<evidence type="ECO:0000256" key="2">
    <source>
        <dbReference type="SAM" id="Phobius"/>
    </source>
</evidence>
<comment type="caution">
    <text evidence="3">The sequence shown here is derived from an EMBL/GenBank/DDBJ whole genome shotgun (WGS) entry which is preliminary data.</text>
</comment>
<evidence type="ECO:0000313" key="3">
    <source>
        <dbReference type="EMBL" id="MFD1373392.1"/>
    </source>
</evidence>
<organism evidence="3 4">
    <name type="scientific">Actinoplanes sichuanensis</name>
    <dbReference type="NCBI Taxonomy" id="512349"/>
    <lineage>
        <taxon>Bacteria</taxon>
        <taxon>Bacillati</taxon>
        <taxon>Actinomycetota</taxon>
        <taxon>Actinomycetes</taxon>
        <taxon>Micromonosporales</taxon>
        <taxon>Micromonosporaceae</taxon>
        <taxon>Actinoplanes</taxon>
    </lineage>
</organism>
<evidence type="ECO:0000256" key="1">
    <source>
        <dbReference type="SAM" id="MobiDB-lite"/>
    </source>
</evidence>